<protein>
    <submittedName>
        <fullName evidence="1">Uncharacterized protein</fullName>
    </submittedName>
</protein>
<proteinExistence type="predicted"/>
<reference evidence="2" key="2">
    <citation type="submission" date="2013-12" db="EMBL/GenBank/DDBJ databases">
        <authorList>
            <person name="Yu Y."/>
            <person name="Lee S."/>
            <person name="de Baynast K."/>
            <person name="Wissotski M."/>
            <person name="Liu L."/>
            <person name="Talag J."/>
            <person name="Goicoechea J."/>
            <person name="Angelova A."/>
            <person name="Jetty R."/>
            <person name="Kudrna D."/>
            <person name="Golser W."/>
            <person name="Rivera L."/>
            <person name="Zhang J."/>
            <person name="Wing R."/>
        </authorList>
    </citation>
    <scope>NUCLEOTIDE SEQUENCE</scope>
</reference>
<reference evidence="1 2" key="1">
    <citation type="submission" date="2012-08" db="EMBL/GenBank/DDBJ databases">
        <title>Oryza genome evolution.</title>
        <authorList>
            <person name="Wing R.A."/>
        </authorList>
    </citation>
    <scope>NUCLEOTIDE SEQUENCE</scope>
</reference>
<evidence type="ECO:0000313" key="1">
    <source>
        <dbReference type="EnsemblPlants" id="LPERR10G08520.1"/>
    </source>
</evidence>
<name>A0A0D9XK67_9ORYZ</name>
<dbReference type="HOGENOM" id="CLU_1246945_0_0_1"/>
<evidence type="ECO:0000313" key="2">
    <source>
        <dbReference type="Proteomes" id="UP000032180"/>
    </source>
</evidence>
<sequence>MIDGVNDAVINQKSSEDTLKKLKLVHTVISTILVYAESNDKMRENILDMFLASSASDITTKYCSEEALSILASRSSIFIDLVGKKGVLSSCQQSYANRVCCFHKQRSLGISEVKCINWSLSLMAFINSQNVEIAEVILNWEKAIRRSLRVWRNAQSTNCSILFTSNQIVLYLFFKTFSHRIHGAWYDRLVIRNLICSMVCVSVQPLDGKEPKRKIRRYEIGG</sequence>
<dbReference type="AlphaFoldDB" id="A0A0D9XK67"/>
<dbReference type="EnsemblPlants" id="LPERR10G08520.1">
    <property type="protein sequence ID" value="LPERR10G08520.1"/>
    <property type="gene ID" value="LPERR10G08520"/>
</dbReference>
<dbReference type="Proteomes" id="UP000032180">
    <property type="component" value="Chromosome 10"/>
</dbReference>
<reference evidence="1" key="3">
    <citation type="submission" date="2015-04" db="UniProtKB">
        <authorList>
            <consortium name="EnsemblPlants"/>
        </authorList>
    </citation>
    <scope>IDENTIFICATION</scope>
</reference>
<dbReference type="STRING" id="77586.A0A0D9XK67"/>
<organism evidence="1 2">
    <name type="scientific">Leersia perrieri</name>
    <dbReference type="NCBI Taxonomy" id="77586"/>
    <lineage>
        <taxon>Eukaryota</taxon>
        <taxon>Viridiplantae</taxon>
        <taxon>Streptophyta</taxon>
        <taxon>Embryophyta</taxon>
        <taxon>Tracheophyta</taxon>
        <taxon>Spermatophyta</taxon>
        <taxon>Magnoliopsida</taxon>
        <taxon>Liliopsida</taxon>
        <taxon>Poales</taxon>
        <taxon>Poaceae</taxon>
        <taxon>BOP clade</taxon>
        <taxon>Oryzoideae</taxon>
        <taxon>Oryzeae</taxon>
        <taxon>Oryzinae</taxon>
        <taxon>Leersia</taxon>
    </lineage>
</organism>
<accession>A0A0D9XK67</accession>
<dbReference type="Gramene" id="LPERR10G08520.1">
    <property type="protein sequence ID" value="LPERR10G08520.1"/>
    <property type="gene ID" value="LPERR10G08520"/>
</dbReference>
<keyword evidence="2" id="KW-1185">Reference proteome</keyword>